<feature type="chain" id="PRO_5020463130" evidence="1">
    <location>
        <begin position="32"/>
        <end position="363"/>
    </location>
</feature>
<keyword evidence="4" id="KW-1185">Reference proteome</keyword>
<dbReference type="GO" id="GO:0005975">
    <property type="term" value="P:carbohydrate metabolic process"/>
    <property type="evidence" value="ECO:0007669"/>
    <property type="project" value="UniProtKB-ARBA"/>
</dbReference>
<organism evidence="3 4">
    <name type="scientific">Actinophytocola oryzae</name>
    <dbReference type="NCBI Taxonomy" id="502181"/>
    <lineage>
        <taxon>Bacteria</taxon>
        <taxon>Bacillati</taxon>
        <taxon>Actinomycetota</taxon>
        <taxon>Actinomycetes</taxon>
        <taxon>Pseudonocardiales</taxon>
        <taxon>Pseudonocardiaceae</taxon>
    </lineage>
</organism>
<dbReference type="CDD" id="cd00146">
    <property type="entry name" value="PKD"/>
    <property type="match status" value="1"/>
</dbReference>
<evidence type="ECO:0000256" key="1">
    <source>
        <dbReference type="SAM" id="SignalP"/>
    </source>
</evidence>
<dbReference type="InterPro" id="IPR056600">
    <property type="entry name" value="GBD_T9SS_assoc"/>
</dbReference>
<feature type="domain" description="PKD" evidence="2">
    <location>
        <begin position="192"/>
        <end position="241"/>
    </location>
</feature>
<dbReference type="InterPro" id="IPR013783">
    <property type="entry name" value="Ig-like_fold"/>
</dbReference>
<dbReference type="InterPro" id="IPR000601">
    <property type="entry name" value="PKD_dom"/>
</dbReference>
<sequence length="363" mass="38739">MQPSERPRARAATVVTAAMGLTALFPATAAAAPPGNDSFAGAAPLTSVPAVGEVALAEATAEPGEPDPSCGSYSAAPSAWFAFTAPRTESITLARTSFEWDTVLAVYTGDSLGGLTEVFCRTYDRRILNVTAGQTYRIQVSNWRPDTQTTRIELGLAPTLKTDLYTSVFDPSTLDTITFSQYAYDTVGEVITSVEWDFGDGTTGSGTPGTHRYPADGDYVARVNITSADGRTATATRAVTVRTHDVRIAGFTTPAAGRVNQTKPIEVKVANERLPENATVVLYRSTPGGFEEIARATQYVPARPNRTVAFPFNYTFTPEDATFGKVTFRAEVTLPQGARDVRLVDNEVIASATTVRPGTDEVS</sequence>
<dbReference type="Proteomes" id="UP000294927">
    <property type="component" value="Unassembled WGS sequence"/>
</dbReference>
<dbReference type="OrthoDB" id="5241464at2"/>
<dbReference type="SUPFAM" id="SSF49299">
    <property type="entry name" value="PKD domain"/>
    <property type="match status" value="1"/>
</dbReference>
<dbReference type="Pfam" id="PF18911">
    <property type="entry name" value="PKD_4"/>
    <property type="match status" value="1"/>
</dbReference>
<dbReference type="RefSeq" id="WP_133906996.1">
    <property type="nucleotide sequence ID" value="NZ_SOCP01000016.1"/>
</dbReference>
<feature type="signal peptide" evidence="1">
    <location>
        <begin position="1"/>
        <end position="31"/>
    </location>
</feature>
<comment type="caution">
    <text evidence="3">The sequence shown here is derived from an EMBL/GenBank/DDBJ whole genome shotgun (WGS) entry which is preliminary data.</text>
</comment>
<protein>
    <submittedName>
        <fullName evidence="3">PKD domain-containing protein</fullName>
    </submittedName>
</protein>
<reference evidence="3 4" key="1">
    <citation type="submission" date="2019-03" db="EMBL/GenBank/DDBJ databases">
        <title>Genomic Encyclopedia of Archaeal and Bacterial Type Strains, Phase II (KMG-II): from individual species to whole genera.</title>
        <authorList>
            <person name="Goeker M."/>
        </authorList>
    </citation>
    <scope>NUCLEOTIDE SEQUENCE [LARGE SCALE GENOMIC DNA]</scope>
    <source>
        <strain evidence="3 4">DSM 45499</strain>
    </source>
</reference>
<name>A0A4R7V2K8_9PSEU</name>
<evidence type="ECO:0000313" key="3">
    <source>
        <dbReference type="EMBL" id="TDV43080.1"/>
    </source>
</evidence>
<accession>A0A4R7V2K8</accession>
<dbReference type="Gene3D" id="2.60.40.10">
    <property type="entry name" value="Immunoglobulins"/>
    <property type="match status" value="1"/>
</dbReference>
<evidence type="ECO:0000259" key="2">
    <source>
        <dbReference type="PROSITE" id="PS50093"/>
    </source>
</evidence>
<evidence type="ECO:0000313" key="4">
    <source>
        <dbReference type="Proteomes" id="UP000294927"/>
    </source>
</evidence>
<dbReference type="InterPro" id="IPR035986">
    <property type="entry name" value="PKD_dom_sf"/>
</dbReference>
<proteinExistence type="predicted"/>
<dbReference type="PROSITE" id="PS50093">
    <property type="entry name" value="PKD"/>
    <property type="match status" value="1"/>
</dbReference>
<gene>
    <name evidence="3" type="ORF">CLV71_11614</name>
</gene>
<keyword evidence="1" id="KW-0732">Signal</keyword>
<dbReference type="EMBL" id="SOCP01000016">
    <property type="protein sequence ID" value="TDV43080.1"/>
    <property type="molecule type" value="Genomic_DNA"/>
</dbReference>
<dbReference type="Pfam" id="PF23759">
    <property type="entry name" value="GBD_T9SS_assoc"/>
    <property type="match status" value="1"/>
</dbReference>
<dbReference type="AlphaFoldDB" id="A0A4R7V2K8"/>